<feature type="transmembrane region" description="Helical" evidence="1">
    <location>
        <begin position="36"/>
        <end position="54"/>
    </location>
</feature>
<organism evidence="2 3">
    <name type="scientific">Candidatus Roizmanbacteria bacterium RIFOXYD1_FULL_38_12</name>
    <dbReference type="NCBI Taxonomy" id="1802093"/>
    <lineage>
        <taxon>Bacteria</taxon>
        <taxon>Candidatus Roizmaniibacteriota</taxon>
    </lineage>
</organism>
<feature type="transmembrane region" description="Helical" evidence="1">
    <location>
        <begin position="167"/>
        <end position="186"/>
    </location>
</feature>
<gene>
    <name evidence="2" type="ORF">A3K52_02250</name>
</gene>
<comment type="caution">
    <text evidence="2">The sequence shown here is derived from an EMBL/GenBank/DDBJ whole genome shotgun (WGS) entry which is preliminary data.</text>
</comment>
<dbReference type="AlphaFoldDB" id="A0A1F7L0C9"/>
<accession>A0A1F7L0C9</accession>
<evidence type="ECO:0000256" key="1">
    <source>
        <dbReference type="SAM" id="Phobius"/>
    </source>
</evidence>
<reference evidence="2 3" key="1">
    <citation type="journal article" date="2016" name="Nat. Commun.">
        <title>Thousands of microbial genomes shed light on interconnected biogeochemical processes in an aquifer system.</title>
        <authorList>
            <person name="Anantharaman K."/>
            <person name="Brown C.T."/>
            <person name="Hug L.A."/>
            <person name="Sharon I."/>
            <person name="Castelle C.J."/>
            <person name="Probst A.J."/>
            <person name="Thomas B.C."/>
            <person name="Singh A."/>
            <person name="Wilkins M.J."/>
            <person name="Karaoz U."/>
            <person name="Brodie E.L."/>
            <person name="Williams K.H."/>
            <person name="Hubbard S.S."/>
            <person name="Banfield J.F."/>
        </authorList>
    </citation>
    <scope>NUCLEOTIDE SEQUENCE [LARGE SCALE GENOMIC DNA]</scope>
</reference>
<keyword evidence="1" id="KW-0812">Transmembrane</keyword>
<evidence type="ECO:0000313" key="2">
    <source>
        <dbReference type="EMBL" id="OGK73592.1"/>
    </source>
</evidence>
<evidence type="ECO:0000313" key="3">
    <source>
        <dbReference type="Proteomes" id="UP000177050"/>
    </source>
</evidence>
<feature type="transmembrane region" description="Helical" evidence="1">
    <location>
        <begin position="6"/>
        <end position="24"/>
    </location>
</feature>
<feature type="transmembrane region" description="Helical" evidence="1">
    <location>
        <begin position="87"/>
        <end position="106"/>
    </location>
</feature>
<feature type="transmembrane region" description="Helical" evidence="1">
    <location>
        <begin position="60"/>
        <end position="80"/>
    </location>
</feature>
<dbReference type="EMBL" id="MGBR01000001">
    <property type="protein sequence ID" value="OGK73592.1"/>
    <property type="molecule type" value="Genomic_DNA"/>
</dbReference>
<proteinExistence type="predicted"/>
<protein>
    <submittedName>
        <fullName evidence="2">Uncharacterized protein</fullName>
    </submittedName>
</protein>
<name>A0A1F7L0C9_9BACT</name>
<keyword evidence="1" id="KW-1133">Transmembrane helix</keyword>
<dbReference type="Proteomes" id="UP000177050">
    <property type="component" value="Unassembled WGS sequence"/>
</dbReference>
<sequence>MFDLKIFISILAIILTFIGYVPYIRDTFTGKTTPHIYTWFIWGFVTAIAFGLQLSGGAGVGAWITLAVVLISALIFVVGLRNGKKDIAPLDTVFLLLSLVALVLWLIAKQPILSIILVCTIDMFGFVPTIRKSWHKPYSETLFSYELAGFRHGISLLALQNYSIVTWLYPVTWSIANTLFSVMLIIRRRQI</sequence>
<keyword evidence="1" id="KW-0472">Membrane</keyword>